<dbReference type="GO" id="GO:0000272">
    <property type="term" value="P:polysaccharide catabolic process"/>
    <property type="evidence" value="ECO:0007669"/>
    <property type="project" value="InterPro"/>
</dbReference>
<dbReference type="InterPro" id="IPR013320">
    <property type="entry name" value="ConA-like_dom_sf"/>
</dbReference>
<feature type="chain" id="PRO_5022115671" description="LamG-like jellyroll fold domain-containing protein" evidence="4">
    <location>
        <begin position="23"/>
        <end position="1398"/>
    </location>
</feature>
<feature type="transmembrane region" description="Helical" evidence="3">
    <location>
        <begin position="479"/>
        <end position="496"/>
    </location>
</feature>
<dbReference type="InterPro" id="IPR002105">
    <property type="entry name" value="Dockerin_1_rpt"/>
</dbReference>
<name>A0A518DBG6_9BACT</name>
<dbReference type="Proteomes" id="UP000317429">
    <property type="component" value="Chromosome"/>
</dbReference>
<dbReference type="Gene3D" id="2.60.120.200">
    <property type="match status" value="3"/>
</dbReference>
<dbReference type="EMBL" id="CP036291">
    <property type="protein sequence ID" value="QDU88825.1"/>
    <property type="molecule type" value="Genomic_DNA"/>
</dbReference>
<evidence type="ECO:0000256" key="4">
    <source>
        <dbReference type="SAM" id="SignalP"/>
    </source>
</evidence>
<dbReference type="OrthoDB" id="9757536at2"/>
<reference evidence="6 7" key="1">
    <citation type="submission" date="2019-02" db="EMBL/GenBank/DDBJ databases">
        <title>Deep-cultivation of Planctomycetes and their phenomic and genomic characterization uncovers novel biology.</title>
        <authorList>
            <person name="Wiegand S."/>
            <person name="Jogler M."/>
            <person name="Boedeker C."/>
            <person name="Pinto D."/>
            <person name="Vollmers J."/>
            <person name="Rivas-Marin E."/>
            <person name="Kohn T."/>
            <person name="Peeters S.H."/>
            <person name="Heuer A."/>
            <person name="Rast P."/>
            <person name="Oberbeckmann S."/>
            <person name="Bunk B."/>
            <person name="Jeske O."/>
            <person name="Meyerdierks A."/>
            <person name="Storesund J.E."/>
            <person name="Kallscheuer N."/>
            <person name="Luecker S."/>
            <person name="Lage O.M."/>
            <person name="Pohl T."/>
            <person name="Merkel B.J."/>
            <person name="Hornburger P."/>
            <person name="Mueller R.-W."/>
            <person name="Bruemmer F."/>
            <person name="Labrenz M."/>
            <person name="Spormann A.M."/>
            <person name="Op den Camp H."/>
            <person name="Overmann J."/>
            <person name="Amann R."/>
            <person name="Jetten M.S.M."/>
            <person name="Mascher T."/>
            <person name="Medema M.H."/>
            <person name="Devos D.P."/>
            <person name="Kaster A.-K."/>
            <person name="Ovreas L."/>
            <person name="Rohde M."/>
            <person name="Galperin M.Y."/>
            <person name="Jogler C."/>
        </authorList>
    </citation>
    <scope>NUCLEOTIDE SEQUENCE [LARGE SCALE GENOMIC DNA]</scope>
    <source>
        <strain evidence="6 7">Pla175</strain>
    </source>
</reference>
<dbReference type="SUPFAM" id="SSF63446">
    <property type="entry name" value="Type I dockerin domain"/>
    <property type="match status" value="1"/>
</dbReference>
<dbReference type="InterPro" id="IPR018247">
    <property type="entry name" value="EF_Hand_1_Ca_BS"/>
</dbReference>
<keyword evidence="1 4" id="KW-0732">Signal</keyword>
<evidence type="ECO:0000256" key="3">
    <source>
        <dbReference type="SAM" id="Phobius"/>
    </source>
</evidence>
<feature type="domain" description="LamG-like jellyroll fold" evidence="5">
    <location>
        <begin position="104"/>
        <end position="254"/>
    </location>
</feature>
<dbReference type="PROSITE" id="PS00018">
    <property type="entry name" value="EF_HAND_1"/>
    <property type="match status" value="1"/>
</dbReference>
<dbReference type="InterPro" id="IPR036439">
    <property type="entry name" value="Dockerin_dom_sf"/>
</dbReference>
<dbReference type="InterPro" id="IPR006558">
    <property type="entry name" value="LamG-like"/>
</dbReference>
<proteinExistence type="predicted"/>
<gene>
    <name evidence="6" type="ORF">Pla175_22090</name>
</gene>
<dbReference type="SUPFAM" id="SSF49899">
    <property type="entry name" value="Concanavalin A-like lectins/glucanases"/>
    <property type="match status" value="3"/>
</dbReference>
<feature type="signal peptide" evidence="4">
    <location>
        <begin position="1"/>
        <end position="22"/>
    </location>
</feature>
<evidence type="ECO:0000259" key="5">
    <source>
        <dbReference type="SMART" id="SM00560"/>
    </source>
</evidence>
<feature type="domain" description="LamG-like jellyroll fold" evidence="5">
    <location>
        <begin position="622"/>
        <end position="767"/>
    </location>
</feature>
<sequence length="1398" mass="142235" precursor="true">MNWKATLAFLSVTLLLAAQASAVLVSRYTFDNASISGKTALDVVGSNNAVPTGTNGGTGITTGQSGYFADAFRFAGAGAGAAVTDYENLLAVPAGVSPSGAAERTFTTWFNQLALSGQNKLFGYGDVNTDMDATTGEGFDVGLEAGGVRIRNGNGNITYGTGLNFLGANAGWNHLAVRVNPGATTFANVDIFLNGSLLAPQDPLAIDLADTLATTSSPLGIGNTSNTAGGSATTNGFNGLIDDFRIYNNALSNSEIVTLASAPATPTFAITVNRGTGGILLSHSGATANILGYRLLSTAGALNQTGWTKISTAYDESGDKSVDTDNDWTVLSPATSTTSLAEAELEGGNGGFLANAQSVNFSQSGGLWTRNPTEDIAFELLLADGSIVNASVFYTGNGDAHFQTGDLNFDGAINAADWGVFRSNLFSTYTTTGLANYARGDLDGDGDTDRFDFSAFRTAFDAANGIGAFASVSSAVPEHSSLAGGLALMVAACLFRSKSRREGSSMLFHVGRRCKPLVLLLGAMVATLAASPASAVLIARYSFDDTNIVSGTKAQTDLAGANNAAPTGTNGGANITTGAVGVFGQAYSFLNDNAPGGNATVMLSDFENLMTVASGAVPSGTAERTFSLWFNHSASVGQNKLFGYGTNVGGQALDVGLEAGGIRLRHFGGNITYGAGFDFLGANAGWHHLAVRVNAGASTFANVDVFLNGSALAVTATGGGGTGQAINTAASAFGIGTTSIDTGGAIPNGFTGLLDEFRIYNNALSNSEIAALALPPAPQLLTLEVETNTGRVYIKNASGADFSAGFYQISSDDVASNGGSLVPANWNSLQDQNLAGFPAGNGTGNGWEEGGVATDKILGEAFLGIGGAGASLFADGMTPINLGAIFKTTDAQDLTFTYQLANGTFVNGNVAYVTGPAGLNGDYNNDGHVDAADYTVWRDRLGTSAVLPNDTTPGSVTQADYAVWKSNFGLPALGAVAGNGAVPEPAAALLLTILASVLLGAPHARRHRRAAALGAAALLMGWAATSQAKFDDRIYRFGETEGGAAGNPIVGGVTFDSAGVSMTGTFQDLAASGAATYANVSSTGAGALSRPGAAAGAVGITLDGASFLSGANLNRPSLTASSTAGGGNLDYSGLNNRGFQLWVRPSAVGTLQRVVQDSNQHGVTITAAGLWQMNYGGTSTTSTLAAATNAWSHVELVNPAGNLSVLYVNGVAVATDSRAYADSDFPLVIGANTGVSGTVGTTEFFTGVVDDMSMFVIGTTTNGLQRGPFNFATDNAFAASKLSAIPGDFTGAGGLPDGVVNSLDSNAFLAGWENRNLVNNRLVGDLNSYAKGDLNFDGVTDLRDAFILHTGLQNAGLGGLNFAALGNTAVPEPSALVVAAIFCATLTPRRLRRTLLSA</sequence>
<keyword evidence="3" id="KW-1133">Transmembrane helix</keyword>
<protein>
    <recommendedName>
        <fullName evidence="5">LamG-like jellyroll fold domain-containing protein</fullName>
    </recommendedName>
</protein>
<dbReference type="KEGG" id="pnd:Pla175_22090"/>
<keyword evidence="2" id="KW-1015">Disulfide bond</keyword>
<organism evidence="6 7">
    <name type="scientific">Pirellulimonas nuda</name>
    <dbReference type="NCBI Taxonomy" id="2528009"/>
    <lineage>
        <taxon>Bacteria</taxon>
        <taxon>Pseudomonadati</taxon>
        <taxon>Planctomycetota</taxon>
        <taxon>Planctomycetia</taxon>
        <taxon>Pirellulales</taxon>
        <taxon>Lacipirellulaceae</taxon>
        <taxon>Pirellulimonas</taxon>
    </lineage>
</organism>
<keyword evidence="3" id="KW-0812">Transmembrane</keyword>
<evidence type="ECO:0000313" key="6">
    <source>
        <dbReference type="EMBL" id="QDU88825.1"/>
    </source>
</evidence>
<dbReference type="RefSeq" id="WP_145284211.1">
    <property type="nucleotide sequence ID" value="NZ_CP036291.1"/>
</dbReference>
<evidence type="ECO:0000256" key="1">
    <source>
        <dbReference type="ARBA" id="ARBA00022729"/>
    </source>
</evidence>
<dbReference type="Pfam" id="PF13385">
    <property type="entry name" value="Laminin_G_3"/>
    <property type="match status" value="3"/>
</dbReference>
<dbReference type="SMART" id="SM00560">
    <property type="entry name" value="LamGL"/>
    <property type="match status" value="2"/>
</dbReference>
<keyword evidence="3" id="KW-0472">Membrane</keyword>
<evidence type="ECO:0000313" key="7">
    <source>
        <dbReference type="Proteomes" id="UP000317429"/>
    </source>
</evidence>
<dbReference type="PROSITE" id="PS00448">
    <property type="entry name" value="CLOS_CELLULOSOME_RPT"/>
    <property type="match status" value="1"/>
</dbReference>
<evidence type="ECO:0000256" key="2">
    <source>
        <dbReference type="ARBA" id="ARBA00023157"/>
    </source>
</evidence>
<dbReference type="GO" id="GO:0004553">
    <property type="term" value="F:hydrolase activity, hydrolyzing O-glycosyl compounds"/>
    <property type="evidence" value="ECO:0007669"/>
    <property type="project" value="InterPro"/>
</dbReference>
<accession>A0A518DBG6</accession>
<feature type="transmembrane region" description="Helical" evidence="3">
    <location>
        <begin position="517"/>
        <end position="543"/>
    </location>
</feature>
<keyword evidence="7" id="KW-1185">Reference proteome</keyword>
<dbReference type="Gene3D" id="1.10.1330.10">
    <property type="entry name" value="Dockerin domain"/>
    <property type="match status" value="1"/>
</dbReference>